<accession>A0A1R2ARK8</accession>
<organism evidence="1 2">
    <name type="scientific">Stentor coeruleus</name>
    <dbReference type="NCBI Taxonomy" id="5963"/>
    <lineage>
        <taxon>Eukaryota</taxon>
        <taxon>Sar</taxon>
        <taxon>Alveolata</taxon>
        <taxon>Ciliophora</taxon>
        <taxon>Postciliodesmatophora</taxon>
        <taxon>Heterotrichea</taxon>
        <taxon>Heterotrichida</taxon>
        <taxon>Stentoridae</taxon>
        <taxon>Stentor</taxon>
    </lineage>
</organism>
<evidence type="ECO:0000313" key="1">
    <source>
        <dbReference type="EMBL" id="OMJ67161.1"/>
    </source>
</evidence>
<dbReference type="EMBL" id="MPUH01001553">
    <property type="protein sequence ID" value="OMJ67161.1"/>
    <property type="molecule type" value="Genomic_DNA"/>
</dbReference>
<keyword evidence="2" id="KW-1185">Reference proteome</keyword>
<dbReference type="AlphaFoldDB" id="A0A1R2ARK8"/>
<name>A0A1R2ARK8_9CILI</name>
<comment type="caution">
    <text evidence="1">The sequence shown here is derived from an EMBL/GenBank/DDBJ whole genome shotgun (WGS) entry which is preliminary data.</text>
</comment>
<proteinExistence type="predicted"/>
<evidence type="ECO:0000313" key="2">
    <source>
        <dbReference type="Proteomes" id="UP000187209"/>
    </source>
</evidence>
<sequence>MGCSVSKPKVQSIRTLRQGVETTSSDTSKAKQLQFYDIIQAKEQVNKKKIINAPILDLSKSQLFQRRNIKAKQEPVSVPALNLILISGEL</sequence>
<protein>
    <submittedName>
        <fullName evidence="1">Uncharacterized protein</fullName>
    </submittedName>
</protein>
<gene>
    <name evidence="1" type="ORF">SteCoe_35752</name>
</gene>
<dbReference type="Proteomes" id="UP000187209">
    <property type="component" value="Unassembled WGS sequence"/>
</dbReference>
<reference evidence="1 2" key="1">
    <citation type="submission" date="2016-11" db="EMBL/GenBank/DDBJ databases">
        <title>The macronuclear genome of Stentor coeruleus: a giant cell with tiny introns.</title>
        <authorList>
            <person name="Slabodnick M."/>
            <person name="Ruby J.G."/>
            <person name="Reiff S.B."/>
            <person name="Swart E.C."/>
            <person name="Gosai S."/>
            <person name="Prabakaran S."/>
            <person name="Witkowska E."/>
            <person name="Larue G.E."/>
            <person name="Fisher S."/>
            <person name="Freeman R.M."/>
            <person name="Gunawardena J."/>
            <person name="Chu W."/>
            <person name="Stover N.A."/>
            <person name="Gregory B.D."/>
            <person name="Nowacki M."/>
            <person name="Derisi J."/>
            <person name="Roy S.W."/>
            <person name="Marshall W.F."/>
            <person name="Sood P."/>
        </authorList>
    </citation>
    <scope>NUCLEOTIDE SEQUENCE [LARGE SCALE GENOMIC DNA]</scope>
    <source>
        <strain evidence="1">WM001</strain>
    </source>
</reference>